<evidence type="ECO:0000313" key="4">
    <source>
        <dbReference type="Proteomes" id="UP001196565"/>
    </source>
</evidence>
<gene>
    <name evidence="3" type="ORF">KPL78_05060</name>
</gene>
<feature type="transmembrane region" description="Helical" evidence="2">
    <location>
        <begin position="275"/>
        <end position="297"/>
    </location>
</feature>
<reference evidence="3 4" key="1">
    <citation type="submission" date="2021-07" db="EMBL/GenBank/DDBJ databases">
        <authorList>
            <person name="So Y."/>
        </authorList>
    </citation>
    <scope>NUCLEOTIDE SEQUENCE [LARGE SCALE GENOMIC DNA]</scope>
    <source>
        <strain evidence="3 4">HJA6</strain>
    </source>
</reference>
<dbReference type="PANTHER" id="PTHR43298">
    <property type="entry name" value="MULTIDRUG RESISTANCE PROTEIN NORM-RELATED"/>
    <property type="match status" value="1"/>
</dbReference>
<feature type="transmembrane region" description="Helical" evidence="2">
    <location>
        <begin position="107"/>
        <end position="128"/>
    </location>
</feature>
<sequence length="456" mass="46736">MPASRDSAAWRAEARATVALAGPIVLTNLSQMALALTETALLGRFGTRELAAGMLAASLHFAMLAPALGLALAAAPLQAQIRGHGRVAGGAGRGWVRGMRRATRASLWAVVLAILPAWAVLWESAAVLRALGQDPALADLAQHYTRGAMFGIPAFCAFIVLRGFLAAMERPAAAMWVSLGAVALNLPVAWALIFPAGLGVAGAGLAITVANAAMVAALLVLIARDRVFRRFRILGRFWRPDAARTKEVFLVGLPIAGAMLLEIGVFSAAALAMGWFGAIAVGAHAIAIQTASTTFMVPLGIGQAATARVGLAIGAGDVAGAARAGWVAVALGGGFMLAMAVTLLVAAPGIAWLFLDPGVPGAMEVAALGTMLLRIAGLFQLGDGLQVVVAGALRGLKDTRVPMLFAALGYWGIGLPMGLALAQFGGFGPRGIWMGLGVGLAVVAGLMLLRWRRLSA</sequence>
<proteinExistence type="predicted"/>
<evidence type="ECO:0000256" key="1">
    <source>
        <dbReference type="ARBA" id="ARBA00022448"/>
    </source>
</evidence>
<dbReference type="Pfam" id="PF01554">
    <property type="entry name" value="MatE"/>
    <property type="match status" value="2"/>
</dbReference>
<evidence type="ECO:0000256" key="2">
    <source>
        <dbReference type="SAM" id="Phobius"/>
    </source>
</evidence>
<dbReference type="EMBL" id="JAHYBZ010000002">
    <property type="protein sequence ID" value="MBW6397206.1"/>
    <property type="molecule type" value="Genomic_DNA"/>
</dbReference>
<keyword evidence="4" id="KW-1185">Reference proteome</keyword>
<organism evidence="3 4">
    <name type="scientific">Roseomonas alba</name>
    <dbReference type="NCBI Taxonomy" id="2846776"/>
    <lineage>
        <taxon>Bacteria</taxon>
        <taxon>Pseudomonadati</taxon>
        <taxon>Pseudomonadota</taxon>
        <taxon>Alphaproteobacteria</taxon>
        <taxon>Acetobacterales</taxon>
        <taxon>Roseomonadaceae</taxon>
        <taxon>Roseomonas</taxon>
    </lineage>
</organism>
<accession>A0ABS7A4L4</accession>
<protein>
    <submittedName>
        <fullName evidence="3">MATE family efflux transporter</fullName>
    </submittedName>
</protein>
<feature type="transmembrane region" description="Helical" evidence="2">
    <location>
        <begin position="431"/>
        <end position="449"/>
    </location>
</feature>
<feature type="transmembrane region" description="Helical" evidence="2">
    <location>
        <begin position="403"/>
        <end position="425"/>
    </location>
</feature>
<dbReference type="InterPro" id="IPR050222">
    <property type="entry name" value="MATE_MdtK"/>
</dbReference>
<dbReference type="CDD" id="cd13131">
    <property type="entry name" value="MATE_NorM_like"/>
    <property type="match status" value="1"/>
</dbReference>
<dbReference type="PANTHER" id="PTHR43298:SF2">
    <property type="entry name" value="FMN_FAD EXPORTER YEEO-RELATED"/>
    <property type="match status" value="1"/>
</dbReference>
<comment type="caution">
    <text evidence="3">The sequence shown here is derived from an EMBL/GenBank/DDBJ whole genome shotgun (WGS) entry which is preliminary data.</text>
</comment>
<dbReference type="RefSeq" id="WP_219761833.1">
    <property type="nucleotide sequence ID" value="NZ_JAHYBZ010000002.1"/>
</dbReference>
<keyword evidence="2" id="KW-1133">Transmembrane helix</keyword>
<feature type="transmembrane region" description="Helical" evidence="2">
    <location>
        <begin position="335"/>
        <end position="355"/>
    </location>
</feature>
<keyword evidence="1" id="KW-0813">Transport</keyword>
<name>A0ABS7A4L4_9PROT</name>
<feature type="transmembrane region" description="Helical" evidence="2">
    <location>
        <begin position="200"/>
        <end position="223"/>
    </location>
</feature>
<feature type="transmembrane region" description="Helical" evidence="2">
    <location>
        <begin position="148"/>
        <end position="165"/>
    </location>
</feature>
<dbReference type="InterPro" id="IPR002528">
    <property type="entry name" value="MATE_fam"/>
</dbReference>
<feature type="transmembrane region" description="Helical" evidence="2">
    <location>
        <begin position="172"/>
        <end position="194"/>
    </location>
</feature>
<keyword evidence="2" id="KW-0472">Membrane</keyword>
<evidence type="ECO:0000313" key="3">
    <source>
        <dbReference type="EMBL" id="MBW6397206.1"/>
    </source>
</evidence>
<dbReference type="Proteomes" id="UP001196565">
    <property type="component" value="Unassembled WGS sequence"/>
</dbReference>
<feature type="transmembrane region" description="Helical" evidence="2">
    <location>
        <begin position="51"/>
        <end position="77"/>
    </location>
</feature>
<keyword evidence="2" id="KW-0812">Transmembrane</keyword>
<feature type="transmembrane region" description="Helical" evidence="2">
    <location>
        <begin position="248"/>
        <end position="269"/>
    </location>
</feature>
<dbReference type="NCBIfam" id="TIGR00797">
    <property type="entry name" value="matE"/>
    <property type="match status" value="1"/>
</dbReference>